<name>A0ABQ5QFG4_9BACT</name>
<keyword evidence="4" id="KW-1185">Reference proteome</keyword>
<evidence type="ECO:0000313" key="3">
    <source>
        <dbReference type="EMBL" id="GLH73076.1"/>
    </source>
</evidence>
<gene>
    <name evidence="3" type="ORF">GETHLI_15780</name>
</gene>
<organism evidence="3 4">
    <name type="scientific">Geothrix limicola</name>
    <dbReference type="NCBI Taxonomy" id="2927978"/>
    <lineage>
        <taxon>Bacteria</taxon>
        <taxon>Pseudomonadati</taxon>
        <taxon>Acidobacteriota</taxon>
        <taxon>Holophagae</taxon>
        <taxon>Holophagales</taxon>
        <taxon>Holophagaceae</taxon>
        <taxon>Geothrix</taxon>
    </lineage>
</organism>
<accession>A0ABQ5QFG4</accession>
<dbReference type="EMBL" id="BSDE01000003">
    <property type="protein sequence ID" value="GLH73076.1"/>
    <property type="molecule type" value="Genomic_DNA"/>
</dbReference>
<comment type="caution">
    <text evidence="3">The sequence shown here is derived from an EMBL/GenBank/DDBJ whole genome shotgun (WGS) entry which is preliminary data.</text>
</comment>
<feature type="signal peptide" evidence="1">
    <location>
        <begin position="1"/>
        <end position="17"/>
    </location>
</feature>
<evidence type="ECO:0000259" key="2">
    <source>
        <dbReference type="Pfam" id="PF04205"/>
    </source>
</evidence>
<dbReference type="Proteomes" id="UP001165069">
    <property type="component" value="Unassembled WGS sequence"/>
</dbReference>
<sequence length="172" mass="19219">MMRLVPAFLLTASLAAALPSRDEALKLAFPGAAFTRKEYFLSEAQAQRVKQLSQRELPGLWWIAYEAAVNGKPVGVAFFDTHRVRTLNETAMVAVAPDGRILRVEVIQFHEPQEYMAKDAWKQQLVGHQLDDELSLRRGIRPLGGATLTANALTDASRRCLGLWQVLYGDKK</sequence>
<dbReference type="InterPro" id="IPR007329">
    <property type="entry name" value="FMN-bd"/>
</dbReference>
<feature type="chain" id="PRO_5046262810" description="FMN-binding domain-containing protein" evidence="1">
    <location>
        <begin position="18"/>
        <end position="172"/>
    </location>
</feature>
<proteinExistence type="predicted"/>
<evidence type="ECO:0000256" key="1">
    <source>
        <dbReference type="SAM" id="SignalP"/>
    </source>
</evidence>
<feature type="domain" description="FMN-binding" evidence="2">
    <location>
        <begin position="90"/>
        <end position="161"/>
    </location>
</feature>
<keyword evidence="1" id="KW-0732">Signal</keyword>
<reference evidence="3 4" key="1">
    <citation type="journal article" date="2023" name="Antonie Van Leeuwenhoek">
        <title>Mesoterricola silvestris gen. nov., sp. nov., Mesoterricola sediminis sp. nov., Geothrix oryzae sp. nov., Geothrix edaphica sp. nov., Geothrix rubra sp. nov., and Geothrix limicola sp. nov., six novel members of Acidobacteriota isolated from soils.</title>
        <authorList>
            <person name="Itoh H."/>
            <person name="Sugisawa Y."/>
            <person name="Mise K."/>
            <person name="Xu Z."/>
            <person name="Kuniyasu M."/>
            <person name="Ushijima N."/>
            <person name="Kawano K."/>
            <person name="Kobayashi E."/>
            <person name="Shiratori Y."/>
            <person name="Masuda Y."/>
            <person name="Senoo K."/>
        </authorList>
    </citation>
    <scope>NUCLEOTIDE SEQUENCE [LARGE SCALE GENOMIC DNA]</scope>
    <source>
        <strain evidence="3 4">Red804</strain>
    </source>
</reference>
<dbReference type="Pfam" id="PF04205">
    <property type="entry name" value="FMN_bind"/>
    <property type="match status" value="1"/>
</dbReference>
<protein>
    <recommendedName>
        <fullName evidence="2">FMN-binding domain-containing protein</fullName>
    </recommendedName>
</protein>
<evidence type="ECO:0000313" key="4">
    <source>
        <dbReference type="Proteomes" id="UP001165069"/>
    </source>
</evidence>
<dbReference type="RefSeq" id="WP_285573641.1">
    <property type="nucleotide sequence ID" value="NZ_BSDE01000003.1"/>
</dbReference>